<dbReference type="Pfam" id="PF14903">
    <property type="entry name" value="WG_beta_rep"/>
    <property type="match status" value="1"/>
</dbReference>
<evidence type="ECO:0000313" key="1">
    <source>
        <dbReference type="EMBL" id="MBT1699171.1"/>
    </source>
</evidence>
<dbReference type="PANTHER" id="PTHR37841">
    <property type="entry name" value="GLR2918 PROTEIN"/>
    <property type="match status" value="1"/>
</dbReference>
<dbReference type="PANTHER" id="PTHR37841:SF1">
    <property type="entry name" value="DUF3298 DOMAIN-CONTAINING PROTEIN"/>
    <property type="match status" value="1"/>
</dbReference>
<sequence length="868" mass="99008">MFLIGENFAQVAGAPERAAMKSLRKKGWEKAETQLRKSIRKDSVNVPSRYLLSACFFNRENPAYNLDSAYSYVMGALKDLPLTSLKERERMKRMPLDSNVLVNLRVSIDSAAFEAVRLVNTEEAFIRYLKEHPFTRQRQAATDLRDEVAYLHAATVNTYEAFLEFLKKYPQAAKAPMARTKYDRLLYETLTKDKRLVSFENFLRNYPETPFRREIEQNIFELFTLSGEVERYISFLQLYPASTQVKRANDILFHLLQERDDPQTPGLYLSDSLQNIIRLQENYIVPFLRNDRFGFMDHEGKEIIPPTIEALGDDYKCGNITEDILVLPGRVLARDGHVVYTGEVEEADDLGAGFLKLTSGNCRVVVHKSGRVFTPCTADARILGNRFLSLQRNDQWYIYSLTGRPILQQGWDAVMMDHNVLALKKKNKWHLLTLQQVVALADEQRTVTSDAYDEIKFLPGGLVSASAGDSRIILNQTLGEIISRSRQEIVPTFFGFMGRSYEGYSIYDRAGKQASAFEQVKLSEPWTAVRKDGAWHLFDTSLQQYKSPAYDSIRFEGPFAVGVKADTLSVYFNEHTTIGFPRPAKALFIPGKDSTSFLCVETAEAPASGKASRNRKATEVVKSLYNRQGKKLFTASFDQVQHAGRDLFIVHKKEKKGLTDAEGKTVLPVEYDAIGSVTDNVVSLLKAMKFGLYHTEREKLIKPQSDKNLIPFMDLVAVYRDGQYHLVDWNGRPADKTTFEEIRFWNDTAALIKVNQLWSLYDIRSKEVSMPGIRNIHMVRDAPDEKVAIVQRDNAYGVLSNKRGTVIPITFSDLVNIGSAEEPMYFTEKHVTEASIFVVIYYDKNGKLLRREVYDNADDYEKIYCPDN</sequence>
<dbReference type="InterPro" id="IPR032774">
    <property type="entry name" value="WG_beta_rep"/>
</dbReference>
<dbReference type="RefSeq" id="WP_254166813.1">
    <property type="nucleotide sequence ID" value="NZ_JAHESF010000021.1"/>
</dbReference>
<evidence type="ECO:0000313" key="2">
    <source>
        <dbReference type="Proteomes" id="UP001319200"/>
    </source>
</evidence>
<organism evidence="1 2">
    <name type="scientific">Chryseosolibacter histidini</name>
    <dbReference type="NCBI Taxonomy" id="2782349"/>
    <lineage>
        <taxon>Bacteria</taxon>
        <taxon>Pseudomonadati</taxon>
        <taxon>Bacteroidota</taxon>
        <taxon>Cytophagia</taxon>
        <taxon>Cytophagales</taxon>
        <taxon>Chryseotaleaceae</taxon>
        <taxon>Chryseosolibacter</taxon>
    </lineage>
</organism>
<protein>
    <submittedName>
        <fullName evidence="1">WG repeat-containing protein</fullName>
    </submittedName>
</protein>
<comment type="caution">
    <text evidence="1">The sequence shown here is derived from an EMBL/GenBank/DDBJ whole genome shotgun (WGS) entry which is preliminary data.</text>
</comment>
<keyword evidence="2" id="KW-1185">Reference proteome</keyword>
<gene>
    <name evidence="1" type="ORF">KK083_19905</name>
</gene>
<dbReference type="InterPro" id="IPR011990">
    <property type="entry name" value="TPR-like_helical_dom_sf"/>
</dbReference>
<accession>A0AAP2GKC3</accession>
<reference evidence="1 2" key="1">
    <citation type="submission" date="2021-05" db="EMBL/GenBank/DDBJ databases">
        <title>A Polyphasic approach of four new species of the genus Ohtaekwangia: Ohtaekwangia histidinii sp. nov., Ohtaekwangia cretensis sp. nov., Ohtaekwangia indiensis sp. nov., Ohtaekwangia reichenbachii sp. nov. from diverse environment.</title>
        <authorList>
            <person name="Octaviana S."/>
        </authorList>
    </citation>
    <scope>NUCLEOTIDE SEQUENCE [LARGE SCALE GENOMIC DNA]</scope>
    <source>
        <strain evidence="1 2">PWU4</strain>
    </source>
</reference>
<dbReference type="Gene3D" id="1.25.40.10">
    <property type="entry name" value="Tetratricopeptide repeat domain"/>
    <property type="match status" value="1"/>
</dbReference>
<name>A0AAP2GKC3_9BACT</name>
<dbReference type="Proteomes" id="UP001319200">
    <property type="component" value="Unassembled WGS sequence"/>
</dbReference>
<dbReference type="EMBL" id="JAHESF010000021">
    <property type="protein sequence ID" value="MBT1699171.1"/>
    <property type="molecule type" value="Genomic_DNA"/>
</dbReference>
<dbReference type="AlphaFoldDB" id="A0AAP2GKC3"/>
<proteinExistence type="predicted"/>